<feature type="region of interest" description="Disordered" evidence="1">
    <location>
        <begin position="1"/>
        <end position="44"/>
    </location>
</feature>
<dbReference type="EMBL" id="AMRA01000010">
    <property type="protein sequence ID" value="EKF25627.1"/>
    <property type="molecule type" value="Genomic_DNA"/>
</dbReference>
<comment type="caution">
    <text evidence="2">The sequence shown here is derived from an EMBL/GenBank/DDBJ whole genome shotgun (WGS) entry which is preliminary data.</text>
</comment>
<gene>
    <name evidence="2" type="ORF">C731_0329</name>
</gene>
<evidence type="ECO:0000313" key="3">
    <source>
        <dbReference type="Proteomes" id="UP000006265"/>
    </source>
</evidence>
<evidence type="ECO:0000313" key="2">
    <source>
        <dbReference type="EMBL" id="EKF25627.1"/>
    </source>
</evidence>
<accession>K5BHE4</accession>
<keyword evidence="3" id="KW-1185">Reference proteome</keyword>
<protein>
    <submittedName>
        <fullName evidence="2">Uncharacterized protein</fullName>
    </submittedName>
</protein>
<reference evidence="2 3" key="1">
    <citation type="journal article" date="2012" name="J. Bacteriol.">
        <title>Genome sequence of Mycobacterium hassiacum DSM 44199, a rare source of heat-stable mycobacterial proteins.</title>
        <authorList>
            <person name="Tiago I."/>
            <person name="Maranha A."/>
            <person name="Mendes V."/>
            <person name="Alarico S."/>
            <person name="Moynihan P.J."/>
            <person name="Clarke A.J."/>
            <person name="Macedo-Ribeiro S."/>
            <person name="Pereira P.J."/>
            <person name="Empadinhas N."/>
        </authorList>
    </citation>
    <scope>NUCLEOTIDE SEQUENCE [LARGE SCALE GENOMIC DNA]</scope>
    <source>
        <strain evidence="3">DSM 44199 / CIP 105218 / JCM 12690 / 3849</strain>
    </source>
</reference>
<dbReference type="AlphaFoldDB" id="K5BHE4"/>
<organism evidence="2 3">
    <name type="scientific">Mycolicibacterium hassiacum (strain DSM 44199 / CIP 105218 / JCM 12690 / 3849)</name>
    <name type="common">Mycobacterium hassiacum</name>
    <dbReference type="NCBI Taxonomy" id="1122247"/>
    <lineage>
        <taxon>Bacteria</taxon>
        <taxon>Bacillati</taxon>
        <taxon>Actinomycetota</taxon>
        <taxon>Actinomycetes</taxon>
        <taxon>Mycobacteriales</taxon>
        <taxon>Mycobacteriaceae</taxon>
        <taxon>Mycolicibacterium</taxon>
    </lineage>
</organism>
<dbReference type="Proteomes" id="UP000006265">
    <property type="component" value="Unassembled WGS sequence"/>
</dbReference>
<name>K5BHE4_MYCHD</name>
<proteinExistence type="predicted"/>
<feature type="compositionally biased region" description="Polar residues" evidence="1">
    <location>
        <begin position="23"/>
        <end position="35"/>
    </location>
</feature>
<sequence length="44" mass="4927">MLAMAVVWARQPRPQQGIRPLSVRSTGTSARSSETVPDEFARER</sequence>
<evidence type="ECO:0000256" key="1">
    <source>
        <dbReference type="SAM" id="MobiDB-lite"/>
    </source>
</evidence>